<evidence type="ECO:0000256" key="12">
    <source>
        <dbReference type="RuleBase" id="RU362069"/>
    </source>
</evidence>
<gene>
    <name evidence="12 14" type="primary">fliP</name>
    <name evidence="14" type="ORF">EDM56_03700</name>
</gene>
<dbReference type="PROSITE" id="PS01061">
    <property type="entry name" value="FLIP_2"/>
    <property type="match status" value="1"/>
</dbReference>
<dbReference type="PROSITE" id="PS01060">
    <property type="entry name" value="FLIP_1"/>
    <property type="match status" value="1"/>
</dbReference>
<keyword evidence="11 12" id="KW-1006">Bacterial flagellum protein export</keyword>
<evidence type="ECO:0000256" key="6">
    <source>
        <dbReference type="ARBA" id="ARBA00022795"/>
    </source>
</evidence>
<accession>A0A3M8DY05</accession>
<evidence type="ECO:0000256" key="5">
    <source>
        <dbReference type="ARBA" id="ARBA00022692"/>
    </source>
</evidence>
<evidence type="ECO:0000313" key="14">
    <source>
        <dbReference type="EMBL" id="RNB91867.1"/>
    </source>
</evidence>
<keyword evidence="5 12" id="KW-0812">Transmembrane</keyword>
<sequence length="263" mass="28745">MKKNHILLLLCLLVVTSASVFVVPTMVSAAPAGAAGSANLIPSIDFQIGDGDKTPSGTATTLKILLMLTVLSVAPAILLLMTSFTRIVVVLSFVRNALATQQMPPNQVLVGLALFMTFFIMTPTFSAVNEQAVQPFMEGKLTQQQALVKASIPFKEFMAKQTRAKDLQLFLDYMKADRPKTIQDIPLTALVPAYAISELKTAFQIGFMIFIPFLVIDMVVSSVLMGMGMMMLPPVMISLPFKILLFIMVDGWYLIVKSLLTSF</sequence>
<dbReference type="PANTHER" id="PTHR30587">
    <property type="entry name" value="FLAGELLAR BIOSYNTHETIC PROTEIN FLIP"/>
    <property type="match status" value="1"/>
</dbReference>
<organism evidence="14 15">
    <name type="scientific">Brevibacillus fluminis</name>
    <dbReference type="NCBI Taxonomy" id="511487"/>
    <lineage>
        <taxon>Bacteria</taxon>
        <taxon>Bacillati</taxon>
        <taxon>Bacillota</taxon>
        <taxon>Bacilli</taxon>
        <taxon>Bacillales</taxon>
        <taxon>Paenibacillaceae</taxon>
        <taxon>Brevibacillus</taxon>
    </lineage>
</organism>
<dbReference type="GO" id="GO:0009306">
    <property type="term" value="P:protein secretion"/>
    <property type="evidence" value="ECO:0007669"/>
    <property type="project" value="UniProtKB-UniRule"/>
</dbReference>
<keyword evidence="6 12" id="KW-1005">Bacterial flagellum biogenesis</keyword>
<evidence type="ECO:0000256" key="11">
    <source>
        <dbReference type="ARBA" id="ARBA00023225"/>
    </source>
</evidence>
<dbReference type="OrthoDB" id="9805111at2"/>
<evidence type="ECO:0000256" key="8">
    <source>
        <dbReference type="ARBA" id="ARBA00022989"/>
    </source>
</evidence>
<feature type="signal peptide" evidence="13">
    <location>
        <begin position="1"/>
        <end position="22"/>
    </location>
</feature>
<dbReference type="RefSeq" id="WP_122916529.1">
    <property type="nucleotide sequence ID" value="NZ_RHHQ01000004.1"/>
</dbReference>
<dbReference type="NCBIfam" id="NF009438">
    <property type="entry name" value="PRK12797.1"/>
    <property type="match status" value="1"/>
</dbReference>
<feature type="transmembrane region" description="Helical" evidence="12">
    <location>
        <begin position="64"/>
        <end position="94"/>
    </location>
</feature>
<evidence type="ECO:0000313" key="15">
    <source>
        <dbReference type="Proteomes" id="UP000271031"/>
    </source>
</evidence>
<dbReference type="Proteomes" id="UP000271031">
    <property type="component" value="Unassembled WGS sequence"/>
</dbReference>
<dbReference type="AlphaFoldDB" id="A0A3M8DY05"/>
<keyword evidence="7 12" id="KW-0653">Protein transport</keyword>
<dbReference type="PRINTS" id="PR00951">
    <property type="entry name" value="FLGBIOSNFLIP"/>
</dbReference>
<keyword evidence="14" id="KW-0969">Cilium</keyword>
<proteinExistence type="inferred from homology"/>
<dbReference type="GO" id="GO:0009425">
    <property type="term" value="C:bacterial-type flagellum basal body"/>
    <property type="evidence" value="ECO:0007669"/>
    <property type="project" value="UniProtKB-SubCell"/>
</dbReference>
<keyword evidence="13" id="KW-0732">Signal</keyword>
<feature type="transmembrane region" description="Helical" evidence="12">
    <location>
        <begin position="106"/>
        <end position="128"/>
    </location>
</feature>
<protein>
    <recommendedName>
        <fullName evidence="2 12">Flagellar biosynthetic protein FliP</fullName>
    </recommendedName>
</protein>
<dbReference type="EMBL" id="RHHQ01000004">
    <property type="protein sequence ID" value="RNB91867.1"/>
    <property type="molecule type" value="Genomic_DNA"/>
</dbReference>
<keyword evidence="9 12" id="KW-0472">Membrane</keyword>
<comment type="similarity">
    <text evidence="1 12">Belongs to the FliP/MopC/SpaP family.</text>
</comment>
<evidence type="ECO:0000256" key="1">
    <source>
        <dbReference type="ARBA" id="ARBA00006257"/>
    </source>
</evidence>
<name>A0A3M8DY05_9BACL</name>
<comment type="subcellular location">
    <subcellularLocation>
        <location evidence="12">Cell membrane</location>
        <topology evidence="12">Multi-pass membrane protein</topology>
    </subcellularLocation>
    <subcellularLocation>
        <location evidence="12">Bacterial flagellum basal body</location>
    </subcellularLocation>
</comment>
<feature type="transmembrane region" description="Helical" evidence="12">
    <location>
        <begin position="236"/>
        <end position="255"/>
    </location>
</feature>
<dbReference type="GO" id="GO:0044781">
    <property type="term" value="P:bacterial-type flagellum organization"/>
    <property type="evidence" value="ECO:0007669"/>
    <property type="project" value="UniProtKB-UniRule"/>
</dbReference>
<dbReference type="Pfam" id="PF00813">
    <property type="entry name" value="FliP"/>
    <property type="match status" value="1"/>
</dbReference>
<keyword evidence="14" id="KW-0966">Cell projection</keyword>
<reference evidence="14 15" key="1">
    <citation type="submission" date="2018-10" db="EMBL/GenBank/DDBJ databases">
        <title>Phylogenomics of Brevibacillus.</title>
        <authorList>
            <person name="Dunlap C."/>
        </authorList>
    </citation>
    <scope>NUCLEOTIDE SEQUENCE [LARGE SCALE GENOMIC DNA]</scope>
    <source>
        <strain evidence="14 15">JCM 15716</strain>
    </source>
</reference>
<evidence type="ECO:0000256" key="7">
    <source>
        <dbReference type="ARBA" id="ARBA00022927"/>
    </source>
</evidence>
<keyword evidence="10" id="KW-0975">Bacterial flagellum</keyword>
<dbReference type="GO" id="GO:0005886">
    <property type="term" value="C:plasma membrane"/>
    <property type="evidence" value="ECO:0007669"/>
    <property type="project" value="UniProtKB-SubCell"/>
</dbReference>
<evidence type="ECO:0000256" key="4">
    <source>
        <dbReference type="ARBA" id="ARBA00022475"/>
    </source>
</evidence>
<evidence type="ECO:0000256" key="9">
    <source>
        <dbReference type="ARBA" id="ARBA00023136"/>
    </source>
</evidence>
<dbReference type="InterPro" id="IPR005838">
    <property type="entry name" value="T3SS_IM_P"/>
</dbReference>
<keyword evidence="8 12" id="KW-1133">Transmembrane helix</keyword>
<comment type="function">
    <text evidence="12">Plays a role in the flagellum-specific transport system.</text>
</comment>
<feature type="transmembrane region" description="Helical" evidence="12">
    <location>
        <begin position="202"/>
        <end position="224"/>
    </location>
</feature>
<keyword evidence="15" id="KW-1185">Reference proteome</keyword>
<dbReference type="PRINTS" id="PR01302">
    <property type="entry name" value="TYPE3IMPPROT"/>
</dbReference>
<keyword evidence="14" id="KW-0282">Flagellum</keyword>
<evidence type="ECO:0000256" key="10">
    <source>
        <dbReference type="ARBA" id="ARBA00023143"/>
    </source>
</evidence>
<evidence type="ECO:0000256" key="2">
    <source>
        <dbReference type="ARBA" id="ARBA00021714"/>
    </source>
</evidence>
<feature type="chain" id="PRO_5038378825" description="Flagellar biosynthetic protein FliP" evidence="13">
    <location>
        <begin position="23"/>
        <end position="263"/>
    </location>
</feature>
<keyword evidence="3 12" id="KW-0813">Transport</keyword>
<dbReference type="InterPro" id="IPR005837">
    <property type="entry name" value="FliP"/>
</dbReference>
<dbReference type="NCBIfam" id="TIGR01103">
    <property type="entry name" value="fliP"/>
    <property type="match status" value="1"/>
</dbReference>
<keyword evidence="4 12" id="KW-1003">Cell membrane</keyword>
<evidence type="ECO:0000256" key="3">
    <source>
        <dbReference type="ARBA" id="ARBA00022448"/>
    </source>
</evidence>
<dbReference type="PANTHER" id="PTHR30587:SF0">
    <property type="entry name" value="FLAGELLAR BIOSYNTHETIC PROTEIN FLIP"/>
    <property type="match status" value="1"/>
</dbReference>
<evidence type="ECO:0000256" key="13">
    <source>
        <dbReference type="SAM" id="SignalP"/>
    </source>
</evidence>
<comment type="caution">
    <text evidence="14">The sequence shown here is derived from an EMBL/GenBank/DDBJ whole genome shotgun (WGS) entry which is preliminary data.</text>
</comment>